<feature type="region of interest" description="Disordered" evidence="2">
    <location>
        <begin position="179"/>
        <end position="198"/>
    </location>
</feature>
<dbReference type="EMBL" id="MAVT02000936">
    <property type="protein sequence ID" value="POS72740.1"/>
    <property type="molecule type" value="Genomic_DNA"/>
</dbReference>
<dbReference type="Proteomes" id="UP000094444">
    <property type="component" value="Unassembled WGS sequence"/>
</dbReference>
<feature type="region of interest" description="Disordered" evidence="2">
    <location>
        <begin position="1"/>
        <end position="30"/>
    </location>
</feature>
<protein>
    <submittedName>
        <fullName evidence="3">Uncharacterized protein</fullName>
    </submittedName>
</protein>
<evidence type="ECO:0000256" key="1">
    <source>
        <dbReference type="SAM" id="Coils"/>
    </source>
</evidence>
<feature type="region of interest" description="Disordered" evidence="2">
    <location>
        <begin position="135"/>
        <end position="172"/>
    </location>
</feature>
<feature type="compositionally biased region" description="Basic and acidic residues" evidence="2">
    <location>
        <begin position="183"/>
        <end position="198"/>
    </location>
</feature>
<comment type="caution">
    <text evidence="3">The sequence shown here is derived from an EMBL/GenBank/DDBJ whole genome shotgun (WGS) entry which is preliminary data.</text>
</comment>
<name>A0A2P5HR46_DIAHE</name>
<reference evidence="3" key="1">
    <citation type="submission" date="2017-09" db="EMBL/GenBank/DDBJ databases">
        <title>Polyketide synthases of a Diaporthe helianthi virulent isolate.</title>
        <authorList>
            <person name="Baroncelli R."/>
        </authorList>
    </citation>
    <scope>NUCLEOTIDE SEQUENCE [LARGE SCALE GENOMIC DNA]</scope>
    <source>
        <strain evidence="3">7/96</strain>
    </source>
</reference>
<feature type="compositionally biased region" description="Polar residues" evidence="2">
    <location>
        <begin position="1"/>
        <end position="10"/>
    </location>
</feature>
<feature type="compositionally biased region" description="Basic and acidic residues" evidence="2">
    <location>
        <begin position="137"/>
        <end position="147"/>
    </location>
</feature>
<sequence length="198" mass="22299">MSTTHQTPNKPKSDSPPMEENPITPPRPRVICPGCSTELELYKTFGTNEASIYASKVDMKKLGIDCQNEACPIYLEGIGAINTKAQANPNIAKYVQMARKERAAMDAAQKQSKEQMEKRKLEKEKAEYAKYDPFSRAAEEKRKEAAREGGTMARLQQQMKEEREMSGGDWEGILDGMQANLDKFPKGKGEKGRRSRHE</sequence>
<evidence type="ECO:0000256" key="2">
    <source>
        <dbReference type="SAM" id="MobiDB-lite"/>
    </source>
</evidence>
<gene>
    <name evidence="3" type="ORF">DHEL01_v208862</name>
</gene>
<dbReference type="InParanoid" id="A0A2P5HR46"/>
<evidence type="ECO:0000313" key="3">
    <source>
        <dbReference type="EMBL" id="POS72740.1"/>
    </source>
</evidence>
<dbReference type="AlphaFoldDB" id="A0A2P5HR46"/>
<keyword evidence="1" id="KW-0175">Coiled coil</keyword>
<feature type="coiled-coil region" evidence="1">
    <location>
        <begin position="98"/>
        <end position="127"/>
    </location>
</feature>
<keyword evidence="4" id="KW-1185">Reference proteome</keyword>
<organism evidence="3 4">
    <name type="scientific">Diaporthe helianthi</name>
    <dbReference type="NCBI Taxonomy" id="158607"/>
    <lineage>
        <taxon>Eukaryota</taxon>
        <taxon>Fungi</taxon>
        <taxon>Dikarya</taxon>
        <taxon>Ascomycota</taxon>
        <taxon>Pezizomycotina</taxon>
        <taxon>Sordariomycetes</taxon>
        <taxon>Sordariomycetidae</taxon>
        <taxon>Diaporthales</taxon>
        <taxon>Diaporthaceae</taxon>
        <taxon>Diaporthe</taxon>
    </lineage>
</organism>
<evidence type="ECO:0000313" key="4">
    <source>
        <dbReference type="Proteomes" id="UP000094444"/>
    </source>
</evidence>
<dbReference type="OrthoDB" id="5240140at2759"/>
<accession>A0A2P5HR46</accession>
<proteinExistence type="predicted"/>